<name>A0ABR1INS8_9AGAR</name>
<gene>
    <name evidence="2" type="ORF">VKT23_018579</name>
</gene>
<keyword evidence="1" id="KW-0732">Signal</keyword>
<feature type="chain" id="PRO_5045948117" evidence="1">
    <location>
        <begin position="27"/>
        <end position="208"/>
    </location>
</feature>
<accession>A0ABR1INS8</accession>
<keyword evidence="3" id="KW-1185">Reference proteome</keyword>
<reference evidence="2 3" key="1">
    <citation type="submission" date="2024-01" db="EMBL/GenBank/DDBJ databases">
        <title>A draft genome for the cacao thread blight pathogen Marasmiellus scandens.</title>
        <authorList>
            <person name="Baruah I.K."/>
            <person name="Leung J."/>
            <person name="Bukari Y."/>
            <person name="Amoako-Attah I."/>
            <person name="Meinhardt L.W."/>
            <person name="Bailey B.A."/>
            <person name="Cohen S.P."/>
        </authorList>
    </citation>
    <scope>NUCLEOTIDE SEQUENCE [LARGE SCALE GENOMIC DNA]</scope>
    <source>
        <strain evidence="2 3">GH-19</strain>
    </source>
</reference>
<dbReference type="EMBL" id="JBANRG010000085">
    <property type="protein sequence ID" value="KAK7437507.1"/>
    <property type="molecule type" value="Genomic_DNA"/>
</dbReference>
<feature type="signal peptide" evidence="1">
    <location>
        <begin position="1"/>
        <end position="26"/>
    </location>
</feature>
<sequence length="208" mass="21971">MFSFSVIISIGVLSTFVSNSVAPVHAQTTETVTLFNVLSSGRTALPIEMPFVSAISSNAVRTADDVFSPVSTGSDGAVELTGFPSTVTVTDTRVESASGYHVTFGAVPNNLVGEDLNEFSNEECTLGDVGKGSCVLIVGWEVSGQSTTVATVSVGGTIVPLTTIEVVQDNGGMKSWSVSNTNDHTWDYGGDFCHYITLKMLIRRLLTF</sequence>
<evidence type="ECO:0000256" key="1">
    <source>
        <dbReference type="SAM" id="SignalP"/>
    </source>
</evidence>
<comment type="caution">
    <text evidence="2">The sequence shown here is derived from an EMBL/GenBank/DDBJ whole genome shotgun (WGS) entry which is preliminary data.</text>
</comment>
<dbReference type="Proteomes" id="UP001498398">
    <property type="component" value="Unassembled WGS sequence"/>
</dbReference>
<evidence type="ECO:0000313" key="3">
    <source>
        <dbReference type="Proteomes" id="UP001498398"/>
    </source>
</evidence>
<evidence type="ECO:0000313" key="2">
    <source>
        <dbReference type="EMBL" id="KAK7437507.1"/>
    </source>
</evidence>
<protein>
    <submittedName>
        <fullName evidence="2">Uncharacterized protein</fullName>
    </submittedName>
</protein>
<proteinExistence type="predicted"/>
<organism evidence="2 3">
    <name type="scientific">Marasmiellus scandens</name>
    <dbReference type="NCBI Taxonomy" id="2682957"/>
    <lineage>
        <taxon>Eukaryota</taxon>
        <taxon>Fungi</taxon>
        <taxon>Dikarya</taxon>
        <taxon>Basidiomycota</taxon>
        <taxon>Agaricomycotina</taxon>
        <taxon>Agaricomycetes</taxon>
        <taxon>Agaricomycetidae</taxon>
        <taxon>Agaricales</taxon>
        <taxon>Marasmiineae</taxon>
        <taxon>Omphalotaceae</taxon>
        <taxon>Marasmiellus</taxon>
    </lineage>
</organism>